<dbReference type="PANTHER" id="PTHR45348:SF2">
    <property type="entry name" value="ZINC-TYPE ALCOHOL DEHYDROGENASE-LIKE PROTEIN C2E1P3.01"/>
    <property type="match status" value="1"/>
</dbReference>
<dbReference type="InterPro" id="IPR020843">
    <property type="entry name" value="ER"/>
</dbReference>
<dbReference type="GO" id="GO:0016651">
    <property type="term" value="F:oxidoreductase activity, acting on NAD(P)H"/>
    <property type="evidence" value="ECO:0007669"/>
    <property type="project" value="InterPro"/>
</dbReference>
<dbReference type="SUPFAM" id="SSF51735">
    <property type="entry name" value="NAD(P)-binding Rossmann-fold domains"/>
    <property type="match status" value="1"/>
</dbReference>
<dbReference type="EMBL" id="JH795872">
    <property type="protein sequence ID" value="EJT98743.1"/>
    <property type="molecule type" value="Genomic_DNA"/>
</dbReference>
<evidence type="ECO:0000259" key="1">
    <source>
        <dbReference type="SMART" id="SM00829"/>
    </source>
</evidence>
<sequence>MSKANVGLLVREPKQKKLAPAAPVELWEPERGEVRIRVEAAGQNPADWKQLDWNFAVPSFPFILGVDVAGVVDKLGDGVTKFKVGDRVMTMTHFGAASKHGVYQKYSVVTADATISIPDSFTFDQAATIPAGFWTAALGIFTLIQIPLPLSQAKRVYPKVEGEPFLVWGGSGTVGALTVQLAAISGFNVVATASPRNFEYVKSLGAAKVLDYHDADIVDQIRAVTPNLRYAFDAICDNGSTAAMLPSLSHSNPEAAIINDIKDPVPSNVKIHRVGVGAVYREEKAEERARLLELWDVLMKESKIKPLPVKIMPDGLNSIDAGFDLMRQGKVSGQKIVYHPWQTKI</sequence>
<dbReference type="RefSeq" id="XP_040625641.1">
    <property type="nucleotide sequence ID" value="XM_040769095.1"/>
</dbReference>
<proteinExistence type="predicted"/>
<dbReference type="OrthoDB" id="10257049at2759"/>
<dbReference type="Gene3D" id="3.40.50.720">
    <property type="entry name" value="NAD(P)-binding Rossmann-like Domain"/>
    <property type="match status" value="1"/>
</dbReference>
<gene>
    <name evidence="2" type="ORF">DACRYDRAFT_110642</name>
</gene>
<dbReference type="InterPro" id="IPR011032">
    <property type="entry name" value="GroES-like_sf"/>
</dbReference>
<dbReference type="Gene3D" id="3.90.180.10">
    <property type="entry name" value="Medium-chain alcohol dehydrogenases, catalytic domain"/>
    <property type="match status" value="1"/>
</dbReference>
<dbReference type="PANTHER" id="PTHR45348">
    <property type="entry name" value="HYPOTHETICAL OXIDOREDUCTASE (EUROFUNG)"/>
    <property type="match status" value="1"/>
</dbReference>
<dbReference type="CDD" id="cd08249">
    <property type="entry name" value="enoyl_reductase_like"/>
    <property type="match status" value="1"/>
</dbReference>
<evidence type="ECO:0000313" key="2">
    <source>
        <dbReference type="EMBL" id="EJT98743.1"/>
    </source>
</evidence>
<accession>M5FSD6</accession>
<dbReference type="SUPFAM" id="SSF50129">
    <property type="entry name" value="GroES-like"/>
    <property type="match status" value="1"/>
</dbReference>
<dbReference type="InterPro" id="IPR013154">
    <property type="entry name" value="ADH-like_N"/>
</dbReference>
<dbReference type="Pfam" id="PF08240">
    <property type="entry name" value="ADH_N"/>
    <property type="match status" value="1"/>
</dbReference>
<dbReference type="Pfam" id="PF00107">
    <property type="entry name" value="ADH_zinc_N"/>
    <property type="match status" value="1"/>
</dbReference>
<dbReference type="STRING" id="1858805.M5FSD6"/>
<reference evidence="2 3" key="1">
    <citation type="journal article" date="2012" name="Science">
        <title>The Paleozoic origin of enzymatic lignin decomposition reconstructed from 31 fungal genomes.</title>
        <authorList>
            <person name="Floudas D."/>
            <person name="Binder M."/>
            <person name="Riley R."/>
            <person name="Barry K."/>
            <person name="Blanchette R.A."/>
            <person name="Henrissat B."/>
            <person name="Martinez A.T."/>
            <person name="Otillar R."/>
            <person name="Spatafora J.W."/>
            <person name="Yadav J.S."/>
            <person name="Aerts A."/>
            <person name="Benoit I."/>
            <person name="Boyd A."/>
            <person name="Carlson A."/>
            <person name="Copeland A."/>
            <person name="Coutinho P.M."/>
            <person name="de Vries R.P."/>
            <person name="Ferreira P."/>
            <person name="Findley K."/>
            <person name="Foster B."/>
            <person name="Gaskell J."/>
            <person name="Glotzer D."/>
            <person name="Gorecki P."/>
            <person name="Heitman J."/>
            <person name="Hesse C."/>
            <person name="Hori C."/>
            <person name="Igarashi K."/>
            <person name="Jurgens J.A."/>
            <person name="Kallen N."/>
            <person name="Kersten P."/>
            <person name="Kohler A."/>
            <person name="Kuees U."/>
            <person name="Kumar T.K.A."/>
            <person name="Kuo A."/>
            <person name="LaButti K."/>
            <person name="Larrondo L.F."/>
            <person name="Lindquist E."/>
            <person name="Ling A."/>
            <person name="Lombard V."/>
            <person name="Lucas S."/>
            <person name="Lundell T."/>
            <person name="Martin R."/>
            <person name="McLaughlin D.J."/>
            <person name="Morgenstern I."/>
            <person name="Morin E."/>
            <person name="Murat C."/>
            <person name="Nagy L.G."/>
            <person name="Nolan M."/>
            <person name="Ohm R.A."/>
            <person name="Patyshakuliyeva A."/>
            <person name="Rokas A."/>
            <person name="Ruiz-Duenas F.J."/>
            <person name="Sabat G."/>
            <person name="Salamov A."/>
            <person name="Samejima M."/>
            <person name="Schmutz J."/>
            <person name="Slot J.C."/>
            <person name="St John F."/>
            <person name="Stenlid J."/>
            <person name="Sun H."/>
            <person name="Sun S."/>
            <person name="Syed K."/>
            <person name="Tsang A."/>
            <person name="Wiebenga A."/>
            <person name="Young D."/>
            <person name="Pisabarro A."/>
            <person name="Eastwood D.C."/>
            <person name="Martin F."/>
            <person name="Cullen D."/>
            <person name="Grigoriev I.V."/>
            <person name="Hibbett D.S."/>
        </authorList>
    </citation>
    <scope>NUCLEOTIDE SEQUENCE [LARGE SCALE GENOMIC DNA]</scope>
    <source>
        <strain evidence="2 3">DJM-731 SS1</strain>
    </source>
</reference>
<dbReference type="InterPro" id="IPR036291">
    <property type="entry name" value="NAD(P)-bd_dom_sf"/>
</dbReference>
<name>M5FSD6_DACPD</name>
<keyword evidence="3" id="KW-1185">Reference proteome</keyword>
<dbReference type="Proteomes" id="UP000030653">
    <property type="component" value="Unassembled WGS sequence"/>
</dbReference>
<evidence type="ECO:0000313" key="3">
    <source>
        <dbReference type="Proteomes" id="UP000030653"/>
    </source>
</evidence>
<dbReference type="HOGENOM" id="CLU_026673_16_5_1"/>
<dbReference type="InterPro" id="IPR013149">
    <property type="entry name" value="ADH-like_C"/>
</dbReference>
<dbReference type="InterPro" id="IPR047122">
    <property type="entry name" value="Trans-enoyl_RdTase-like"/>
</dbReference>
<dbReference type="SMART" id="SM00829">
    <property type="entry name" value="PKS_ER"/>
    <property type="match status" value="1"/>
</dbReference>
<organism evidence="2 3">
    <name type="scientific">Dacryopinax primogenitus (strain DJM 731)</name>
    <name type="common">Brown rot fungus</name>
    <dbReference type="NCBI Taxonomy" id="1858805"/>
    <lineage>
        <taxon>Eukaryota</taxon>
        <taxon>Fungi</taxon>
        <taxon>Dikarya</taxon>
        <taxon>Basidiomycota</taxon>
        <taxon>Agaricomycotina</taxon>
        <taxon>Dacrymycetes</taxon>
        <taxon>Dacrymycetales</taxon>
        <taxon>Dacrymycetaceae</taxon>
        <taxon>Dacryopinax</taxon>
    </lineage>
</organism>
<dbReference type="AlphaFoldDB" id="M5FSD6"/>
<feature type="domain" description="Enoyl reductase (ER)" evidence="1">
    <location>
        <begin position="14"/>
        <end position="337"/>
    </location>
</feature>
<dbReference type="GeneID" id="63684157"/>
<protein>
    <submittedName>
        <fullName evidence="2">GroES-like protein</fullName>
    </submittedName>
</protein>